<reference evidence="2" key="1">
    <citation type="submission" date="2020-04" db="EMBL/GenBank/DDBJ databases">
        <title>Draft genome resource of the tomato pathogen Pseudocercospora fuligena.</title>
        <authorList>
            <person name="Zaccaron A."/>
        </authorList>
    </citation>
    <scope>NUCLEOTIDE SEQUENCE</scope>
    <source>
        <strain evidence="2">PF001</strain>
    </source>
</reference>
<proteinExistence type="predicted"/>
<sequence>MLEMTALLQLPTELLHYIFSLVPPADIQALRLTCCLLKDVAQDLLLPTLTTFLHRPGIERLLRVASLSKEIRAGVKTLNFHIDALQECDDWDEWNYRRRIAFNHSRLHIESRLKLAAEDSWAGPPLTEEAQQALAEYQTRNLELDHYERLLPNGDWPPLAGHYAISQRHCEDQKLLIEESYVRTSMAALFRACPNLTALHFLTRAGSGVKHTARDAYFQQGLYAPVGLDDNYSSAAVEQTLMAAHDTTRTIREMRLEEVFYYYLTDAVDGLEPSEELLQAFNKLENLVWKLNDEPASHTLNFCPETEIYVTRDRIQSLAEGDFLVLMKAATNLKTLALTWDLPEDWPCHELARLGDMVGDIRWSKLRSIELSHFKSTFEELTAFFLRHKDTLESVAVRDAYLEEGELDHVFETLAGKLPRLKEVYLDGDFMALSGRYYTFDYDTGDELDKYLIEGGVLPQKPKSILFGGEPDRLSGQYLSNIALLSATQGV</sequence>
<accession>A0A8H6RDJ8</accession>
<feature type="domain" description="F-box" evidence="1">
    <location>
        <begin position="4"/>
        <end position="55"/>
    </location>
</feature>
<dbReference type="AlphaFoldDB" id="A0A8H6RDJ8"/>
<name>A0A8H6RDJ8_9PEZI</name>
<dbReference type="CDD" id="cd09917">
    <property type="entry name" value="F-box_SF"/>
    <property type="match status" value="1"/>
</dbReference>
<dbReference type="Proteomes" id="UP000660729">
    <property type="component" value="Unassembled WGS sequence"/>
</dbReference>
<dbReference type="PROSITE" id="PS50181">
    <property type="entry name" value="FBOX"/>
    <property type="match status" value="1"/>
</dbReference>
<keyword evidence="3" id="KW-1185">Reference proteome</keyword>
<evidence type="ECO:0000259" key="1">
    <source>
        <dbReference type="PROSITE" id="PS50181"/>
    </source>
</evidence>
<gene>
    <name evidence="2" type="ORF">HII31_09083</name>
</gene>
<dbReference type="InterPro" id="IPR036047">
    <property type="entry name" value="F-box-like_dom_sf"/>
</dbReference>
<dbReference type="Pfam" id="PF00646">
    <property type="entry name" value="F-box"/>
    <property type="match status" value="1"/>
</dbReference>
<dbReference type="SUPFAM" id="SSF81383">
    <property type="entry name" value="F-box domain"/>
    <property type="match status" value="1"/>
</dbReference>
<comment type="caution">
    <text evidence="2">The sequence shown here is derived from an EMBL/GenBank/DDBJ whole genome shotgun (WGS) entry which is preliminary data.</text>
</comment>
<dbReference type="OrthoDB" id="3892448at2759"/>
<protein>
    <recommendedName>
        <fullName evidence="1">F-box domain-containing protein</fullName>
    </recommendedName>
</protein>
<dbReference type="InterPro" id="IPR001810">
    <property type="entry name" value="F-box_dom"/>
</dbReference>
<organism evidence="2 3">
    <name type="scientific">Pseudocercospora fuligena</name>
    <dbReference type="NCBI Taxonomy" id="685502"/>
    <lineage>
        <taxon>Eukaryota</taxon>
        <taxon>Fungi</taxon>
        <taxon>Dikarya</taxon>
        <taxon>Ascomycota</taxon>
        <taxon>Pezizomycotina</taxon>
        <taxon>Dothideomycetes</taxon>
        <taxon>Dothideomycetidae</taxon>
        <taxon>Mycosphaerellales</taxon>
        <taxon>Mycosphaerellaceae</taxon>
        <taxon>Pseudocercospora</taxon>
    </lineage>
</organism>
<evidence type="ECO:0000313" key="2">
    <source>
        <dbReference type="EMBL" id="KAF7189639.1"/>
    </source>
</evidence>
<evidence type="ECO:0000313" key="3">
    <source>
        <dbReference type="Proteomes" id="UP000660729"/>
    </source>
</evidence>
<dbReference type="EMBL" id="JABCIY010000183">
    <property type="protein sequence ID" value="KAF7189639.1"/>
    <property type="molecule type" value="Genomic_DNA"/>
</dbReference>